<organism evidence="2 3">
    <name type="scientific">Panagrolaimus superbus</name>
    <dbReference type="NCBI Taxonomy" id="310955"/>
    <lineage>
        <taxon>Eukaryota</taxon>
        <taxon>Metazoa</taxon>
        <taxon>Ecdysozoa</taxon>
        <taxon>Nematoda</taxon>
        <taxon>Chromadorea</taxon>
        <taxon>Rhabditida</taxon>
        <taxon>Tylenchina</taxon>
        <taxon>Panagrolaimomorpha</taxon>
        <taxon>Panagrolaimoidea</taxon>
        <taxon>Panagrolaimidae</taxon>
        <taxon>Panagrolaimus</taxon>
    </lineage>
</organism>
<sequence>MVTRRQAEVKDNNRKKTQRIREKLTELRKKEQDLTRKRRQNCIDTHTKVKLRRLEEKNKELKEALESSANELASTQCEPSPNFFKHYQSLLNIHKHQNLLQPHSAPPTTRLMAEASTRLKNTVGLSQRNYEKLRNELAMEGIGMPSPSTIKRKSNQISDGHCRISDRPDFYGLIEKAVMKHDFSSVPNVRITICGDGGGDGDKFSVKICCFFNDIALPLSIKNLMIIWSYVGKETREKLKDILKYIDPDILNLIENGIFTKSGLKQVIITYIGDCKFLCISFGLQGGSAVCGCSHCVTKRSNWATAKSEDIVPRTISSIVANAEEVVNNNGKPALHESVDNFPLLFNIPVTHIAPPPLHILICLVNSIVDYIRKYAPDNVELEEFLSEAGVRLHYPAKAFEGNACRKNLKQFREETSNKIIYGGFGSNLFEAAANIEKHAVARTLLEEEIDDLDDRIRLFFNLLKEYGQVAVKFFLNKNKIHMLQHHVVPFVRRFKSWGLFSEQSGESIHHVRNDLDDRIPGTGPKADEKRNTFFQKNQAVSFHFS</sequence>
<evidence type="ECO:0000313" key="3">
    <source>
        <dbReference type="WBParaSite" id="PSU_v2.g3897.t1"/>
    </source>
</evidence>
<dbReference type="Proteomes" id="UP000887577">
    <property type="component" value="Unplaced"/>
</dbReference>
<reference evidence="3" key="1">
    <citation type="submission" date="2022-11" db="UniProtKB">
        <authorList>
            <consortium name="WormBaseParasite"/>
        </authorList>
    </citation>
    <scope>IDENTIFICATION</scope>
</reference>
<keyword evidence="2" id="KW-1185">Reference proteome</keyword>
<dbReference type="AlphaFoldDB" id="A0A914Z0U6"/>
<dbReference type="PANTHER" id="PTHR31424:SF3">
    <property type="entry name" value="RING-TYPE DOMAIN-CONTAINING PROTEIN"/>
    <property type="match status" value="1"/>
</dbReference>
<evidence type="ECO:0000256" key="1">
    <source>
        <dbReference type="SAM" id="MobiDB-lite"/>
    </source>
</evidence>
<accession>A0A914Z0U6</accession>
<dbReference type="PANTHER" id="PTHR31424">
    <property type="entry name" value="PROTEIN CBG23806"/>
    <property type="match status" value="1"/>
</dbReference>
<proteinExistence type="predicted"/>
<feature type="region of interest" description="Disordered" evidence="1">
    <location>
        <begin position="1"/>
        <end position="20"/>
    </location>
</feature>
<evidence type="ECO:0000313" key="2">
    <source>
        <dbReference type="Proteomes" id="UP000887577"/>
    </source>
</evidence>
<protein>
    <submittedName>
        <fullName evidence="3">Uncharacterized protein</fullName>
    </submittedName>
</protein>
<dbReference type="WBParaSite" id="PSU_v2.g3897.t1">
    <property type="protein sequence ID" value="PSU_v2.g3897.t1"/>
    <property type="gene ID" value="PSU_v2.g3897"/>
</dbReference>
<name>A0A914Z0U6_9BILA</name>